<dbReference type="OrthoDB" id="292580at2"/>
<name>A0A5C5VDU6_9BACT</name>
<dbReference type="EMBL" id="SIHJ01000001">
    <property type="protein sequence ID" value="TWT36090.1"/>
    <property type="molecule type" value="Genomic_DNA"/>
</dbReference>
<comment type="caution">
    <text evidence="2">The sequence shown here is derived from an EMBL/GenBank/DDBJ whole genome shotgun (WGS) entry which is preliminary data.</text>
</comment>
<feature type="chain" id="PRO_5022741105" description="LTXXQ motif protein" evidence="1">
    <location>
        <begin position="26"/>
        <end position="206"/>
    </location>
</feature>
<dbReference type="Proteomes" id="UP000316714">
    <property type="component" value="Unassembled WGS sequence"/>
</dbReference>
<organism evidence="2 3">
    <name type="scientific">Posidoniimonas corsicana</name>
    <dbReference type="NCBI Taxonomy" id="1938618"/>
    <lineage>
        <taxon>Bacteria</taxon>
        <taxon>Pseudomonadati</taxon>
        <taxon>Planctomycetota</taxon>
        <taxon>Planctomycetia</taxon>
        <taxon>Pirellulales</taxon>
        <taxon>Lacipirellulaceae</taxon>
        <taxon>Posidoniimonas</taxon>
    </lineage>
</organism>
<evidence type="ECO:0000256" key="1">
    <source>
        <dbReference type="SAM" id="SignalP"/>
    </source>
</evidence>
<accession>A0A5C5VDU6</accession>
<proteinExistence type="predicted"/>
<feature type="signal peptide" evidence="1">
    <location>
        <begin position="1"/>
        <end position="25"/>
    </location>
</feature>
<evidence type="ECO:0000313" key="2">
    <source>
        <dbReference type="EMBL" id="TWT36090.1"/>
    </source>
</evidence>
<reference evidence="2 3" key="1">
    <citation type="submission" date="2019-02" db="EMBL/GenBank/DDBJ databases">
        <title>Deep-cultivation of Planctomycetes and their phenomic and genomic characterization uncovers novel biology.</title>
        <authorList>
            <person name="Wiegand S."/>
            <person name="Jogler M."/>
            <person name="Boedeker C."/>
            <person name="Pinto D."/>
            <person name="Vollmers J."/>
            <person name="Rivas-Marin E."/>
            <person name="Kohn T."/>
            <person name="Peeters S.H."/>
            <person name="Heuer A."/>
            <person name="Rast P."/>
            <person name="Oberbeckmann S."/>
            <person name="Bunk B."/>
            <person name="Jeske O."/>
            <person name="Meyerdierks A."/>
            <person name="Storesund J.E."/>
            <person name="Kallscheuer N."/>
            <person name="Luecker S."/>
            <person name="Lage O.M."/>
            <person name="Pohl T."/>
            <person name="Merkel B.J."/>
            <person name="Hornburger P."/>
            <person name="Mueller R.-W."/>
            <person name="Bruemmer F."/>
            <person name="Labrenz M."/>
            <person name="Spormann A.M."/>
            <person name="Op Den Camp H."/>
            <person name="Overmann J."/>
            <person name="Amann R."/>
            <person name="Jetten M.S.M."/>
            <person name="Mascher T."/>
            <person name="Medema M.H."/>
            <person name="Devos D.P."/>
            <person name="Kaster A.-K."/>
            <person name="Ovreas L."/>
            <person name="Rohde M."/>
            <person name="Galperin M.Y."/>
            <person name="Jogler C."/>
        </authorList>
    </citation>
    <scope>NUCLEOTIDE SEQUENCE [LARGE SCALE GENOMIC DNA]</scope>
    <source>
        <strain evidence="2 3">KOR34</strain>
    </source>
</reference>
<protein>
    <recommendedName>
        <fullName evidence="4">LTXXQ motif protein</fullName>
    </recommendedName>
</protein>
<sequence precursor="true">MSATKLLSIVSVTLLAVLCLIWEGAAQDSASAATTAAPKKMDPAAAKVWNSPQMIQARKWLNDYIRVSAKITPEEGAEYKRELEGLSATQMKLWLLKFEHEQQMQQQQQQAWQQAHQASLQHAMAYQQAAKQALSSVSQGETAAAIEGEKQLQVEQQRAAEMQQSKLDDLNAPPTWGAGGWFNPWGGPYGGYGGVHYHMHLYPDGP</sequence>
<evidence type="ECO:0008006" key="4">
    <source>
        <dbReference type="Google" id="ProtNLM"/>
    </source>
</evidence>
<evidence type="ECO:0000313" key="3">
    <source>
        <dbReference type="Proteomes" id="UP000316714"/>
    </source>
</evidence>
<dbReference type="AlphaFoldDB" id="A0A5C5VDU6"/>
<keyword evidence="1" id="KW-0732">Signal</keyword>
<gene>
    <name evidence="2" type="ORF">KOR34_09890</name>
</gene>
<dbReference type="RefSeq" id="WP_146562726.1">
    <property type="nucleotide sequence ID" value="NZ_SIHJ01000001.1"/>
</dbReference>
<keyword evidence="3" id="KW-1185">Reference proteome</keyword>